<evidence type="ECO:0000313" key="1">
    <source>
        <dbReference type="EMBL" id="RPA85218.1"/>
    </source>
</evidence>
<accession>A0A3N4IKK1</accession>
<dbReference type="OrthoDB" id="539213at2759"/>
<name>A0A3N4IKK1_ASCIM</name>
<keyword evidence="2" id="KW-1185">Reference proteome</keyword>
<dbReference type="AlphaFoldDB" id="A0A3N4IKK1"/>
<sequence length="597" mass="69332">MAFRTISRSRDAAPKKRKLSNHALSTSTLVALAPNKARKPTSFLDLPVELHCLISEQMSSRAILQTAKTNRHLSSIYPRALFKPACLDFKQVLESLRSKDGNCLFYHFWSPAGRRYLRKVDGFLNRFTKKWETVERFEAMLEVVGKDDFWFLSAVIRCILVLKETWKNRSCQWKASKKAVRIEDRLPFLPEALKLARGCRPSMWWQYIWFGWMTCSRQEWKDTFLSMAIHSNSLEAVKLVWEHYHQKEVPTLEDQIPKLLHSTITNIWATKETLIPILDYLLDELDISPDFSLDSDLCAREPEQRNRELGGITSTTLMDVMVRPFVYNQCTCDFTRSFDRNGYRNLWSMIGPKAAHLRQDPVIAGEIVKLLVSRGANVIGQFNPIQWMMFTSNSPYLQFRSPGLSVFNWDEKELHPVSYIGPPGALMALFEAGADPNIITEQHNTTLLHIPQSLWHDLPLFTLLASKSVRNINYQAPYTTKKLGEERFSPLQALLMRIVYLKLEQQSVDRLVPFVKVLMDLGADPYLKDGPNGRSAVMIAVADQPRMEAILELLIPSRIIRRRWMTDDYWLQQGCELDKREVLWPLIRTFLWEYRMP</sequence>
<gene>
    <name evidence="1" type="ORF">BJ508DRAFT_359280</name>
</gene>
<dbReference type="Proteomes" id="UP000275078">
    <property type="component" value="Unassembled WGS sequence"/>
</dbReference>
<dbReference type="InterPro" id="IPR036770">
    <property type="entry name" value="Ankyrin_rpt-contain_sf"/>
</dbReference>
<dbReference type="Gene3D" id="1.25.40.20">
    <property type="entry name" value="Ankyrin repeat-containing domain"/>
    <property type="match status" value="1"/>
</dbReference>
<organism evidence="1 2">
    <name type="scientific">Ascobolus immersus RN42</name>
    <dbReference type="NCBI Taxonomy" id="1160509"/>
    <lineage>
        <taxon>Eukaryota</taxon>
        <taxon>Fungi</taxon>
        <taxon>Dikarya</taxon>
        <taxon>Ascomycota</taxon>
        <taxon>Pezizomycotina</taxon>
        <taxon>Pezizomycetes</taxon>
        <taxon>Pezizales</taxon>
        <taxon>Ascobolaceae</taxon>
        <taxon>Ascobolus</taxon>
    </lineage>
</organism>
<reference evidence="1 2" key="1">
    <citation type="journal article" date="2018" name="Nat. Ecol. Evol.">
        <title>Pezizomycetes genomes reveal the molecular basis of ectomycorrhizal truffle lifestyle.</title>
        <authorList>
            <person name="Murat C."/>
            <person name="Payen T."/>
            <person name="Noel B."/>
            <person name="Kuo A."/>
            <person name="Morin E."/>
            <person name="Chen J."/>
            <person name="Kohler A."/>
            <person name="Krizsan K."/>
            <person name="Balestrini R."/>
            <person name="Da Silva C."/>
            <person name="Montanini B."/>
            <person name="Hainaut M."/>
            <person name="Levati E."/>
            <person name="Barry K.W."/>
            <person name="Belfiori B."/>
            <person name="Cichocki N."/>
            <person name="Clum A."/>
            <person name="Dockter R.B."/>
            <person name="Fauchery L."/>
            <person name="Guy J."/>
            <person name="Iotti M."/>
            <person name="Le Tacon F."/>
            <person name="Lindquist E.A."/>
            <person name="Lipzen A."/>
            <person name="Malagnac F."/>
            <person name="Mello A."/>
            <person name="Molinier V."/>
            <person name="Miyauchi S."/>
            <person name="Poulain J."/>
            <person name="Riccioni C."/>
            <person name="Rubini A."/>
            <person name="Sitrit Y."/>
            <person name="Splivallo R."/>
            <person name="Traeger S."/>
            <person name="Wang M."/>
            <person name="Zifcakova L."/>
            <person name="Wipf D."/>
            <person name="Zambonelli A."/>
            <person name="Paolocci F."/>
            <person name="Nowrousian M."/>
            <person name="Ottonello S."/>
            <person name="Baldrian P."/>
            <person name="Spatafora J.W."/>
            <person name="Henrissat B."/>
            <person name="Nagy L.G."/>
            <person name="Aury J.M."/>
            <person name="Wincker P."/>
            <person name="Grigoriev I.V."/>
            <person name="Bonfante P."/>
            <person name="Martin F.M."/>
        </authorList>
    </citation>
    <scope>NUCLEOTIDE SEQUENCE [LARGE SCALE GENOMIC DNA]</scope>
    <source>
        <strain evidence="1 2">RN42</strain>
    </source>
</reference>
<evidence type="ECO:0000313" key="2">
    <source>
        <dbReference type="Proteomes" id="UP000275078"/>
    </source>
</evidence>
<protein>
    <submittedName>
        <fullName evidence="1">Uncharacterized protein</fullName>
    </submittedName>
</protein>
<dbReference type="EMBL" id="ML119655">
    <property type="protein sequence ID" value="RPA85218.1"/>
    <property type="molecule type" value="Genomic_DNA"/>
</dbReference>
<dbReference type="SUPFAM" id="SSF48403">
    <property type="entry name" value="Ankyrin repeat"/>
    <property type="match status" value="1"/>
</dbReference>
<proteinExistence type="predicted"/>